<name>A0A1H6VUZ8_9BACT</name>
<dbReference type="EMBL" id="FNZH01000002">
    <property type="protein sequence ID" value="SEJ05667.1"/>
    <property type="molecule type" value="Genomic_DNA"/>
</dbReference>
<accession>A0A1H6VUZ8</accession>
<dbReference type="Gene3D" id="3.40.50.1820">
    <property type="entry name" value="alpha/beta hydrolase"/>
    <property type="match status" value="1"/>
</dbReference>
<evidence type="ECO:0000313" key="2">
    <source>
        <dbReference type="Proteomes" id="UP000199403"/>
    </source>
</evidence>
<reference evidence="2" key="1">
    <citation type="submission" date="2016-10" db="EMBL/GenBank/DDBJ databases">
        <authorList>
            <person name="Varghese N."/>
            <person name="Submissions S."/>
        </authorList>
    </citation>
    <scope>NUCLEOTIDE SEQUENCE [LARGE SCALE GENOMIC DNA]</scope>
    <source>
        <strain evidence="2">IBRC-M 10761</strain>
    </source>
</reference>
<dbReference type="InterPro" id="IPR029058">
    <property type="entry name" value="AB_hydrolase_fold"/>
</dbReference>
<dbReference type="AlphaFoldDB" id="A0A1H6VUZ8"/>
<keyword evidence="2" id="KW-1185">Reference proteome</keyword>
<dbReference type="SUPFAM" id="SSF53474">
    <property type="entry name" value="alpha/beta-Hydrolases"/>
    <property type="match status" value="1"/>
</dbReference>
<protein>
    <submittedName>
        <fullName evidence="1">Dienelactone hydrolase</fullName>
    </submittedName>
</protein>
<dbReference type="RefSeq" id="WP_092170685.1">
    <property type="nucleotide sequence ID" value="NZ_FNZH01000002.1"/>
</dbReference>
<dbReference type="GO" id="GO:0016787">
    <property type="term" value="F:hydrolase activity"/>
    <property type="evidence" value="ECO:0007669"/>
    <property type="project" value="UniProtKB-KW"/>
</dbReference>
<sequence>MISHSLSFTHRHLYYLSQPLTGKETSLWIVFHGYGQLANFFLRKFAHFVSEDRLIVAPEGLNRQYLNGFSGRVGANWMTKHERSAAIENTNNYLNSMLSELLPQLPHLQVVHSLGFSQGAATMSRWLCQTEVSLDKVIFWGGTPAYDLEPGVLRKRFRNSRVLVALGESDPFLQTEQFQEAQARLLEAAIPDIRTFHYPGGHELEPALLKQLFLM</sequence>
<gene>
    <name evidence="1" type="ORF">SAMN05192553_102162</name>
</gene>
<organism evidence="1 2">
    <name type="scientific">Cyclobacterium xiamenense</name>
    <dbReference type="NCBI Taxonomy" id="1297121"/>
    <lineage>
        <taxon>Bacteria</taxon>
        <taxon>Pseudomonadati</taxon>
        <taxon>Bacteroidota</taxon>
        <taxon>Cytophagia</taxon>
        <taxon>Cytophagales</taxon>
        <taxon>Cyclobacteriaceae</taxon>
        <taxon>Cyclobacterium</taxon>
    </lineage>
</organism>
<dbReference type="OrthoDB" id="595091at2"/>
<keyword evidence="1" id="KW-0378">Hydrolase</keyword>
<dbReference type="STRING" id="1416801.SAMN05192553_102162"/>
<evidence type="ECO:0000313" key="1">
    <source>
        <dbReference type="EMBL" id="SEJ05667.1"/>
    </source>
</evidence>
<proteinExistence type="predicted"/>
<dbReference type="Proteomes" id="UP000199403">
    <property type="component" value="Unassembled WGS sequence"/>
</dbReference>